<organism evidence="2">
    <name type="scientific">Colletotrichum graminicola (strain M1.001 / M2 / FGSC 10212)</name>
    <name type="common">Maize anthracnose fungus</name>
    <name type="synonym">Glomerella graminicola</name>
    <dbReference type="NCBI Taxonomy" id="645133"/>
    <lineage>
        <taxon>Eukaryota</taxon>
        <taxon>Fungi</taxon>
        <taxon>Dikarya</taxon>
        <taxon>Ascomycota</taxon>
        <taxon>Pezizomycotina</taxon>
        <taxon>Sordariomycetes</taxon>
        <taxon>Hypocreomycetidae</taxon>
        <taxon>Glomerellales</taxon>
        <taxon>Glomerellaceae</taxon>
        <taxon>Colletotrichum</taxon>
        <taxon>Colletotrichum graminicola species complex</taxon>
    </lineage>
</organism>
<gene>
    <name evidence="1" type="ORF">GLRG_06037</name>
</gene>
<dbReference type="GeneID" id="24411402"/>
<name>E3QJ55_COLGM</name>
<proteinExistence type="predicted"/>
<dbReference type="HOGENOM" id="CLU_2413134_0_0_1"/>
<evidence type="ECO:0000313" key="1">
    <source>
        <dbReference type="EMBL" id="EFQ30893.1"/>
    </source>
</evidence>
<dbReference type="VEuPathDB" id="FungiDB:GLRG_06037"/>
<dbReference type="AlphaFoldDB" id="E3QJ55"/>
<dbReference type="RefSeq" id="XP_008094913.1">
    <property type="nucleotide sequence ID" value="XM_008096722.1"/>
</dbReference>
<keyword evidence="2" id="KW-1185">Reference proteome</keyword>
<protein>
    <submittedName>
        <fullName evidence="1">Uncharacterized protein</fullName>
    </submittedName>
</protein>
<dbReference type="Proteomes" id="UP000008782">
    <property type="component" value="Unassembled WGS sequence"/>
</dbReference>
<sequence length="92" mass="10057">MSASKLVSAQALAAGNGHEHQYRPSFGVAELVHDLRNRVLGALRMLGYEMEDAIEGDHADTLDNQGVNVRKEQPDAMLIEVRVRCPGRETGS</sequence>
<evidence type="ECO:0000313" key="2">
    <source>
        <dbReference type="Proteomes" id="UP000008782"/>
    </source>
</evidence>
<dbReference type="EMBL" id="GG697351">
    <property type="protein sequence ID" value="EFQ30893.1"/>
    <property type="molecule type" value="Genomic_DNA"/>
</dbReference>
<reference evidence="2" key="1">
    <citation type="journal article" date="2012" name="Nat. Genet.">
        <title>Lifestyle transitions in plant pathogenic Colletotrichum fungi deciphered by genome and transcriptome analyses.</title>
        <authorList>
            <person name="O'Connell R.J."/>
            <person name="Thon M.R."/>
            <person name="Hacquard S."/>
            <person name="Amyotte S.G."/>
            <person name="Kleemann J."/>
            <person name="Torres M.F."/>
            <person name="Damm U."/>
            <person name="Buiate E.A."/>
            <person name="Epstein L."/>
            <person name="Alkan N."/>
            <person name="Altmueller J."/>
            <person name="Alvarado-Balderrama L."/>
            <person name="Bauser C.A."/>
            <person name="Becker C."/>
            <person name="Birren B.W."/>
            <person name="Chen Z."/>
            <person name="Choi J."/>
            <person name="Crouch J.A."/>
            <person name="Duvick J.P."/>
            <person name="Farman M.A."/>
            <person name="Gan P."/>
            <person name="Heiman D."/>
            <person name="Henrissat B."/>
            <person name="Howard R.J."/>
            <person name="Kabbage M."/>
            <person name="Koch C."/>
            <person name="Kracher B."/>
            <person name="Kubo Y."/>
            <person name="Law A.D."/>
            <person name="Lebrun M.-H."/>
            <person name="Lee Y.-H."/>
            <person name="Miyara I."/>
            <person name="Moore N."/>
            <person name="Neumann U."/>
            <person name="Nordstroem K."/>
            <person name="Panaccione D.G."/>
            <person name="Panstruga R."/>
            <person name="Place M."/>
            <person name="Proctor R.H."/>
            <person name="Prusky D."/>
            <person name="Rech G."/>
            <person name="Reinhardt R."/>
            <person name="Rollins J.A."/>
            <person name="Rounsley S."/>
            <person name="Schardl C.L."/>
            <person name="Schwartz D.C."/>
            <person name="Shenoy N."/>
            <person name="Shirasu K."/>
            <person name="Sikhakolli U.R."/>
            <person name="Stueber K."/>
            <person name="Sukno S.A."/>
            <person name="Sweigard J.A."/>
            <person name="Takano Y."/>
            <person name="Takahara H."/>
            <person name="Trail F."/>
            <person name="van der Does H.C."/>
            <person name="Voll L.M."/>
            <person name="Will I."/>
            <person name="Young S."/>
            <person name="Zeng Q."/>
            <person name="Zhang J."/>
            <person name="Zhou S."/>
            <person name="Dickman M.B."/>
            <person name="Schulze-Lefert P."/>
            <person name="Ver Loren van Themaat E."/>
            <person name="Ma L.-J."/>
            <person name="Vaillancourt L.J."/>
        </authorList>
    </citation>
    <scope>NUCLEOTIDE SEQUENCE [LARGE SCALE GENOMIC DNA]</scope>
    <source>
        <strain evidence="2">M1.001 / M2 / FGSC 10212</strain>
    </source>
</reference>
<accession>E3QJ55</accession>